<evidence type="ECO:0000313" key="1">
    <source>
        <dbReference type="EMBL" id="RGS44326.1"/>
    </source>
</evidence>
<dbReference type="EMBL" id="QRVK01000001">
    <property type="protein sequence ID" value="RGS44326.1"/>
    <property type="molecule type" value="Genomic_DNA"/>
</dbReference>
<dbReference type="OrthoDB" id="9810361at2"/>
<sequence length="224" mass="26152">MIRNEKLEDISDGRLYDANDMVKAYCNECKGCHACCTGMGNSIILDPMDVMRLCRETGKNFTQLLEKELEVNVVDGLVLPNIRMTADKCPFLNDEGRCSIHSARPGFCRLFPLGRYYTDDGFRYILQIHECERAGRTKVKVSKWIDTEDLPRYTKYINDWHKFQKDMQRNLIEYMSAGEDETARNQTMLVLQVMYVGMYDAEKDFYEQFDARLAHIRSLLCMTE</sequence>
<dbReference type="Pfam" id="PF03692">
    <property type="entry name" value="CxxCxxCC"/>
    <property type="match status" value="1"/>
</dbReference>
<evidence type="ECO:0000313" key="2">
    <source>
        <dbReference type="Proteomes" id="UP000283295"/>
    </source>
</evidence>
<protein>
    <submittedName>
        <fullName evidence="1">YkgJ family cysteine cluster protein</fullName>
    </submittedName>
</protein>
<dbReference type="Proteomes" id="UP000283295">
    <property type="component" value="Unassembled WGS sequence"/>
</dbReference>
<organism evidence="1 2">
    <name type="scientific">Coprococcus eutactus</name>
    <dbReference type="NCBI Taxonomy" id="33043"/>
    <lineage>
        <taxon>Bacteria</taxon>
        <taxon>Bacillati</taxon>
        <taxon>Bacillota</taxon>
        <taxon>Clostridia</taxon>
        <taxon>Lachnospirales</taxon>
        <taxon>Lachnospiraceae</taxon>
        <taxon>Coprococcus</taxon>
    </lineage>
</organism>
<reference evidence="1 2" key="1">
    <citation type="submission" date="2018-08" db="EMBL/GenBank/DDBJ databases">
        <title>A genome reference for cultivated species of the human gut microbiota.</title>
        <authorList>
            <person name="Zou Y."/>
            <person name="Xue W."/>
            <person name="Luo G."/>
        </authorList>
    </citation>
    <scope>NUCLEOTIDE SEQUENCE [LARGE SCALE GENOMIC DNA]</scope>
    <source>
        <strain evidence="1 2">AF22-21</strain>
    </source>
</reference>
<dbReference type="AlphaFoldDB" id="A0A412IW97"/>
<proteinExistence type="predicted"/>
<comment type="caution">
    <text evidence="1">The sequence shown here is derived from an EMBL/GenBank/DDBJ whole genome shotgun (WGS) entry which is preliminary data.</text>
</comment>
<dbReference type="PANTHER" id="PTHR35866">
    <property type="entry name" value="PUTATIVE-RELATED"/>
    <property type="match status" value="1"/>
</dbReference>
<gene>
    <name evidence="1" type="ORF">DWX94_00580</name>
</gene>
<dbReference type="PANTHER" id="PTHR35866:SF1">
    <property type="entry name" value="YKGJ FAMILY CYSTEINE CLUSTER PROTEIN"/>
    <property type="match status" value="1"/>
</dbReference>
<accession>A0A412IW97</accession>
<name>A0A412IW97_9FIRM</name>
<dbReference type="InterPro" id="IPR005358">
    <property type="entry name" value="Puta_zinc/iron-chelating_dom"/>
</dbReference>